<keyword evidence="3" id="KW-1185">Reference proteome</keyword>
<evidence type="ECO:0000313" key="2">
    <source>
        <dbReference type="EMBL" id="MCL6682890.1"/>
    </source>
</evidence>
<dbReference type="EMBL" id="JAMGBD010000001">
    <property type="protein sequence ID" value="MCL6682890.1"/>
    <property type="molecule type" value="Genomic_DNA"/>
</dbReference>
<evidence type="ECO:0000313" key="3">
    <source>
        <dbReference type="Proteomes" id="UP001165363"/>
    </source>
</evidence>
<dbReference type="Proteomes" id="UP001165363">
    <property type="component" value="Unassembled WGS sequence"/>
</dbReference>
<keyword evidence="1" id="KW-0472">Membrane</keyword>
<gene>
    <name evidence="2" type="ORF">LZ536_03105</name>
</gene>
<proteinExistence type="predicted"/>
<name>A0ABT0RK22_9SPHN</name>
<sequence length="187" mass="20223">MQKARFDWLAELCGAGALAAATGYAALKIAPSFALAPPMAMTAAGFAGFVLGALAMRLVKPGARNLPISGFALADVEGEDWQEPLLLDTVYEEPLLLEYRLEEEELLLVDLAEGDSALLLVDALQRAEPESRVVQLFAHQPMPTPGQLKERIDRHLADAPRHPSPMPAPDASQALYAALNELKRSLR</sequence>
<accession>A0ABT0RK22</accession>
<organism evidence="2 3">
    <name type="scientific">Sphingomonas alba</name>
    <dbReference type="NCBI Taxonomy" id="2908208"/>
    <lineage>
        <taxon>Bacteria</taxon>
        <taxon>Pseudomonadati</taxon>
        <taxon>Pseudomonadota</taxon>
        <taxon>Alphaproteobacteria</taxon>
        <taxon>Sphingomonadales</taxon>
        <taxon>Sphingomonadaceae</taxon>
        <taxon>Sphingomonas</taxon>
    </lineage>
</organism>
<dbReference type="RefSeq" id="WP_249846832.1">
    <property type="nucleotide sequence ID" value="NZ_JAMGBD010000001.1"/>
</dbReference>
<evidence type="ECO:0000256" key="1">
    <source>
        <dbReference type="SAM" id="Phobius"/>
    </source>
</evidence>
<protein>
    <submittedName>
        <fullName evidence="2">Uncharacterized protein</fullName>
    </submittedName>
</protein>
<feature type="transmembrane region" description="Helical" evidence="1">
    <location>
        <begin position="35"/>
        <end position="56"/>
    </location>
</feature>
<keyword evidence="1" id="KW-0812">Transmembrane</keyword>
<comment type="caution">
    <text evidence="2">The sequence shown here is derived from an EMBL/GenBank/DDBJ whole genome shotgun (WGS) entry which is preliminary data.</text>
</comment>
<keyword evidence="1" id="KW-1133">Transmembrane helix</keyword>
<reference evidence="2" key="1">
    <citation type="submission" date="2022-05" db="EMBL/GenBank/DDBJ databases">
        <authorList>
            <person name="Jo J.-H."/>
            <person name="Im W.-T."/>
        </authorList>
    </citation>
    <scope>NUCLEOTIDE SEQUENCE</scope>
    <source>
        <strain evidence="2">SE158</strain>
    </source>
</reference>